<evidence type="ECO:0000313" key="4">
    <source>
        <dbReference type="WBParaSite" id="EVEC_0001352801-mRNA-1"/>
    </source>
</evidence>
<dbReference type="WBParaSite" id="EVEC_0001352801-mRNA-1">
    <property type="protein sequence ID" value="EVEC_0001352801-mRNA-1"/>
    <property type="gene ID" value="EVEC_0001352801"/>
</dbReference>
<evidence type="ECO:0000313" key="3">
    <source>
        <dbReference type="Proteomes" id="UP000274131"/>
    </source>
</evidence>
<organism evidence="4">
    <name type="scientific">Enterobius vermicularis</name>
    <name type="common">Human pinworm</name>
    <dbReference type="NCBI Taxonomy" id="51028"/>
    <lineage>
        <taxon>Eukaryota</taxon>
        <taxon>Metazoa</taxon>
        <taxon>Ecdysozoa</taxon>
        <taxon>Nematoda</taxon>
        <taxon>Chromadorea</taxon>
        <taxon>Rhabditida</taxon>
        <taxon>Spirurina</taxon>
        <taxon>Oxyuridomorpha</taxon>
        <taxon>Oxyuroidea</taxon>
        <taxon>Oxyuridae</taxon>
        <taxon>Enterobius</taxon>
    </lineage>
</organism>
<accession>A0A0N4VR66</accession>
<gene>
    <name evidence="2" type="ORF">EVEC_LOCUS12663</name>
</gene>
<reference evidence="4" key="1">
    <citation type="submission" date="2017-02" db="UniProtKB">
        <authorList>
            <consortium name="WormBaseParasite"/>
        </authorList>
    </citation>
    <scope>IDENTIFICATION</scope>
</reference>
<protein>
    <submittedName>
        <fullName evidence="4">Wsv020</fullName>
    </submittedName>
</protein>
<keyword evidence="3" id="KW-1185">Reference proteome</keyword>
<feature type="compositionally biased region" description="Basic and acidic residues" evidence="1">
    <location>
        <begin position="36"/>
        <end position="47"/>
    </location>
</feature>
<feature type="compositionally biased region" description="Acidic residues" evidence="1">
    <location>
        <begin position="8"/>
        <end position="35"/>
    </location>
</feature>
<reference evidence="2 3" key="2">
    <citation type="submission" date="2018-10" db="EMBL/GenBank/DDBJ databases">
        <authorList>
            <consortium name="Pathogen Informatics"/>
        </authorList>
    </citation>
    <scope>NUCLEOTIDE SEQUENCE [LARGE SCALE GENOMIC DNA]</scope>
</reference>
<name>A0A0N4VR66_ENTVE</name>
<evidence type="ECO:0000313" key="2">
    <source>
        <dbReference type="EMBL" id="VDD97912.1"/>
    </source>
</evidence>
<dbReference type="Proteomes" id="UP000274131">
    <property type="component" value="Unassembled WGS sequence"/>
</dbReference>
<sequence>MKKVTANDGDDCDEEVDDDDGDDNDGFDEDNDDDENNGRHYGYKEDSLASSDGNKIKFFCESLIHCTARDTDAIATNLINEYFDHRLMKFNAKDSCSPPLVIRRYDPSNAR</sequence>
<dbReference type="EMBL" id="UXUI01015789">
    <property type="protein sequence ID" value="VDD97912.1"/>
    <property type="molecule type" value="Genomic_DNA"/>
</dbReference>
<evidence type="ECO:0000256" key="1">
    <source>
        <dbReference type="SAM" id="MobiDB-lite"/>
    </source>
</evidence>
<proteinExistence type="predicted"/>
<dbReference type="AlphaFoldDB" id="A0A0N4VR66"/>
<feature type="region of interest" description="Disordered" evidence="1">
    <location>
        <begin position="1"/>
        <end position="50"/>
    </location>
</feature>